<dbReference type="SMART" id="SM00757">
    <property type="entry name" value="CRA"/>
    <property type="match status" value="1"/>
</dbReference>
<organism evidence="9 10">
    <name type="scientific">Tetranychus urticae</name>
    <name type="common">Two-spotted spider mite</name>
    <dbReference type="NCBI Taxonomy" id="32264"/>
    <lineage>
        <taxon>Eukaryota</taxon>
        <taxon>Metazoa</taxon>
        <taxon>Ecdysozoa</taxon>
        <taxon>Arthropoda</taxon>
        <taxon>Chelicerata</taxon>
        <taxon>Arachnida</taxon>
        <taxon>Acari</taxon>
        <taxon>Acariformes</taxon>
        <taxon>Trombidiformes</taxon>
        <taxon>Prostigmata</taxon>
        <taxon>Eleutherengona</taxon>
        <taxon>Raphignathae</taxon>
        <taxon>Tetranychoidea</taxon>
        <taxon>Tetranychidae</taxon>
        <taxon>Tetranychus</taxon>
    </lineage>
</organism>
<dbReference type="SUPFAM" id="SSF57850">
    <property type="entry name" value="RING/U-box"/>
    <property type="match status" value="1"/>
</dbReference>
<dbReference type="GO" id="GO:0061630">
    <property type="term" value="F:ubiquitin protein ligase activity"/>
    <property type="evidence" value="ECO:0007669"/>
    <property type="project" value="InterPro"/>
</dbReference>
<dbReference type="GO" id="GO:0008270">
    <property type="term" value="F:zinc ion binding"/>
    <property type="evidence" value="ECO:0007669"/>
    <property type="project" value="UniProtKB-KW"/>
</dbReference>
<keyword evidence="4 6" id="KW-0863">Zinc-finger</keyword>
<dbReference type="HOGENOM" id="CLU_020227_3_1_1"/>
<dbReference type="InterPro" id="IPR013083">
    <property type="entry name" value="Znf_RING/FYVE/PHD"/>
</dbReference>
<dbReference type="InterPro" id="IPR045098">
    <property type="entry name" value="Fyv10_fam"/>
</dbReference>
<proteinExistence type="predicted"/>
<dbReference type="SMART" id="SM00668">
    <property type="entry name" value="CTLH"/>
    <property type="match status" value="1"/>
</dbReference>
<dbReference type="GO" id="GO:0005634">
    <property type="term" value="C:nucleus"/>
    <property type="evidence" value="ECO:0007669"/>
    <property type="project" value="TreeGrafter"/>
</dbReference>
<dbReference type="GO" id="GO:0005737">
    <property type="term" value="C:cytoplasm"/>
    <property type="evidence" value="ECO:0007669"/>
    <property type="project" value="UniProtKB-SubCell"/>
</dbReference>
<evidence type="ECO:0000256" key="4">
    <source>
        <dbReference type="ARBA" id="ARBA00022771"/>
    </source>
</evidence>
<dbReference type="AlphaFoldDB" id="T1L5B5"/>
<gene>
    <name evidence="9" type="primary">107370405</name>
</gene>
<keyword evidence="2" id="KW-0963">Cytoplasm</keyword>
<dbReference type="PANTHER" id="PTHR12170">
    <property type="entry name" value="MACROPHAGE ERYTHROBLAST ATTACHER-RELATED"/>
    <property type="match status" value="1"/>
</dbReference>
<dbReference type="PROSITE" id="PS51867">
    <property type="entry name" value="ZF_RING_GID"/>
    <property type="match status" value="1"/>
</dbReference>
<keyword evidence="10" id="KW-1185">Reference proteome</keyword>
<dbReference type="FunFam" id="3.30.40.10:FF:000143">
    <property type="entry name" value="Regulator of gluconeogenesis Rmd5"/>
    <property type="match status" value="1"/>
</dbReference>
<evidence type="ECO:0000259" key="7">
    <source>
        <dbReference type="PROSITE" id="PS50897"/>
    </source>
</evidence>
<evidence type="ECO:0000256" key="2">
    <source>
        <dbReference type="ARBA" id="ARBA00022490"/>
    </source>
</evidence>
<accession>T1L5B5</accession>
<dbReference type="PANTHER" id="PTHR12170:SF3">
    <property type="entry name" value="GH10162P"/>
    <property type="match status" value="1"/>
</dbReference>
<feature type="zinc finger region" description="RING-Gid-type" evidence="6">
    <location>
        <begin position="339"/>
        <end position="381"/>
    </location>
</feature>
<dbReference type="OMA" id="HKFLMYG"/>
<dbReference type="InterPro" id="IPR006595">
    <property type="entry name" value="CTLH_C"/>
</dbReference>
<dbReference type="InterPro" id="IPR024964">
    <property type="entry name" value="CTLH/CRA"/>
</dbReference>
<dbReference type="PROSITE" id="PS50897">
    <property type="entry name" value="CTLH"/>
    <property type="match status" value="1"/>
</dbReference>
<dbReference type="EMBL" id="CAEY01001235">
    <property type="status" value="NOT_ANNOTATED_CDS"/>
    <property type="molecule type" value="Genomic_DNA"/>
</dbReference>
<dbReference type="InterPro" id="IPR044063">
    <property type="entry name" value="ZF_RING_GID"/>
</dbReference>
<evidence type="ECO:0000313" key="9">
    <source>
        <dbReference type="EnsemblMetazoa" id="tetur44g00200.1"/>
    </source>
</evidence>
<dbReference type="Proteomes" id="UP000015104">
    <property type="component" value="Unassembled WGS sequence"/>
</dbReference>
<evidence type="ECO:0000259" key="8">
    <source>
        <dbReference type="PROSITE" id="PS51867"/>
    </source>
</evidence>
<evidence type="ECO:0000313" key="10">
    <source>
        <dbReference type="Proteomes" id="UP000015104"/>
    </source>
</evidence>
<name>T1L5B5_TETUR</name>
<feature type="domain" description="CTLH" evidence="7">
    <location>
        <begin position="155"/>
        <end position="212"/>
    </location>
</feature>
<dbReference type="GO" id="GO:0043161">
    <property type="term" value="P:proteasome-mediated ubiquitin-dependent protein catabolic process"/>
    <property type="evidence" value="ECO:0007669"/>
    <property type="project" value="InterPro"/>
</dbReference>
<dbReference type="GO" id="GO:0034657">
    <property type="term" value="C:GID complex"/>
    <property type="evidence" value="ECO:0007669"/>
    <property type="project" value="TreeGrafter"/>
</dbReference>
<evidence type="ECO:0000256" key="5">
    <source>
        <dbReference type="ARBA" id="ARBA00022833"/>
    </source>
</evidence>
<dbReference type="Pfam" id="PF13445">
    <property type="entry name" value="zf-RING_UBOX"/>
    <property type="match status" value="1"/>
</dbReference>
<dbReference type="EnsemblMetazoa" id="tetur44g00200.1">
    <property type="protein sequence ID" value="tetur44g00200.1"/>
    <property type="gene ID" value="tetur44g00200"/>
</dbReference>
<protein>
    <recommendedName>
        <fullName evidence="11">RING-Gid-type domain-containing protein</fullName>
    </recommendedName>
</protein>
<sequence>MNSILNVEKDVDKVINKFTSILDHCDTCLSDLISEIENMRRDLLESNDPEDILPSSIRVNLINHAIKKIQDVTVQLAKEHRDFHGAVSRVGKAIDKNFSGEYGCMENRSLWSDEESKTSLNRVVIEHFMRKGMLDIVDAIAADTGIEISEEVKKPFTELNKILISLRKRDLKPALDWVEANRARLAEQNSNLEFKLHRLQFIEYLSQGVGKQSELIAFARNKLQPLVSSHEKEIQTLMGSLLYLKTGLENSPYAYLLDILNWSEICDVFIRDSCCLMGMSVDSPLNIAFEAGTIAFPALLNIRQMMNSRRVANVWTAKDELPIVIELDRKFQFHSIFACPILRQQSSDANPPMRLDCGHVISRDALTKMSNGSTKVKCPYCPVEQNPQNAKQIFF</sequence>
<evidence type="ECO:0000256" key="3">
    <source>
        <dbReference type="ARBA" id="ARBA00022723"/>
    </source>
</evidence>
<evidence type="ECO:0000256" key="1">
    <source>
        <dbReference type="ARBA" id="ARBA00004496"/>
    </source>
</evidence>
<comment type="subcellular location">
    <subcellularLocation>
        <location evidence="1">Cytoplasm</location>
    </subcellularLocation>
</comment>
<dbReference type="InterPro" id="IPR027370">
    <property type="entry name" value="Znf-RING_euk"/>
</dbReference>
<dbReference type="eggNOG" id="KOG2817">
    <property type="taxonomic scope" value="Eukaryota"/>
</dbReference>
<evidence type="ECO:0008006" key="11">
    <source>
        <dbReference type="Google" id="ProtNLM"/>
    </source>
</evidence>
<dbReference type="STRING" id="32264.T1L5B5"/>
<evidence type="ECO:0000256" key="6">
    <source>
        <dbReference type="PROSITE-ProRule" id="PRU01215"/>
    </source>
</evidence>
<reference evidence="10" key="1">
    <citation type="submission" date="2011-08" db="EMBL/GenBank/DDBJ databases">
        <authorList>
            <person name="Rombauts S."/>
        </authorList>
    </citation>
    <scope>NUCLEOTIDE SEQUENCE</scope>
    <source>
        <strain evidence="10">London</strain>
    </source>
</reference>
<feature type="domain" description="RING-Gid-type" evidence="8">
    <location>
        <begin position="339"/>
        <end position="381"/>
    </location>
</feature>
<dbReference type="KEGG" id="tut:107370405"/>
<dbReference type="InterPro" id="IPR013144">
    <property type="entry name" value="CRA_dom"/>
</dbReference>
<keyword evidence="5" id="KW-0862">Zinc</keyword>
<dbReference type="Gene3D" id="3.30.40.10">
    <property type="entry name" value="Zinc/RING finger domain, C3HC4 (zinc finger)"/>
    <property type="match status" value="1"/>
</dbReference>
<dbReference type="OrthoDB" id="1933281at2759"/>
<dbReference type="Pfam" id="PF10607">
    <property type="entry name" value="CTLH"/>
    <property type="match status" value="1"/>
</dbReference>
<reference evidence="9" key="2">
    <citation type="submission" date="2015-06" db="UniProtKB">
        <authorList>
            <consortium name="EnsemblMetazoa"/>
        </authorList>
    </citation>
    <scope>IDENTIFICATION</scope>
</reference>
<keyword evidence="3" id="KW-0479">Metal-binding</keyword>